<keyword evidence="3 10" id="KW-0813">Transport</keyword>
<dbReference type="OrthoDB" id="348976at2759"/>
<feature type="domain" description="GPI inositol-deacylase transmembrane" evidence="13">
    <location>
        <begin position="657"/>
        <end position="966"/>
    </location>
</feature>
<evidence type="ECO:0000256" key="8">
    <source>
        <dbReference type="ARBA" id="ARBA00022989"/>
    </source>
</evidence>
<name>A0A9P7V8E4_9ASCO</name>
<evidence type="ECO:0000256" key="10">
    <source>
        <dbReference type="RuleBase" id="RU365011"/>
    </source>
</evidence>
<evidence type="ECO:0000256" key="1">
    <source>
        <dbReference type="ARBA" id="ARBA00004477"/>
    </source>
</evidence>
<feature type="region of interest" description="Disordered" evidence="11">
    <location>
        <begin position="810"/>
        <end position="839"/>
    </location>
</feature>
<evidence type="ECO:0000256" key="11">
    <source>
        <dbReference type="SAM" id="MobiDB-lite"/>
    </source>
</evidence>
<evidence type="ECO:0000256" key="9">
    <source>
        <dbReference type="ARBA" id="ARBA00023136"/>
    </source>
</evidence>
<protein>
    <recommendedName>
        <fullName evidence="10">GPI inositol-deacylase</fullName>
        <ecNumber evidence="10">3.1.-.-</ecNumber>
    </recommendedName>
</protein>
<evidence type="ECO:0000259" key="12">
    <source>
        <dbReference type="Pfam" id="PF07819"/>
    </source>
</evidence>
<dbReference type="Pfam" id="PF25140">
    <property type="entry name" value="PGAP1_TMD"/>
    <property type="match status" value="1"/>
</dbReference>
<dbReference type="GO" id="GO:0015031">
    <property type="term" value="P:protein transport"/>
    <property type="evidence" value="ECO:0007669"/>
    <property type="project" value="UniProtKB-KW"/>
</dbReference>
<comment type="similarity">
    <text evidence="2 10">Belongs to the GPI inositol-deacylase family.</text>
</comment>
<gene>
    <name evidence="14" type="primary">BST1</name>
    <name evidence="14" type="ORF">KQ657_001185</name>
</gene>
<dbReference type="GO" id="GO:0006505">
    <property type="term" value="P:GPI anchor metabolic process"/>
    <property type="evidence" value="ECO:0007669"/>
    <property type="project" value="TreeGrafter"/>
</dbReference>
<dbReference type="AlphaFoldDB" id="A0A9P7V8E4"/>
<dbReference type="PANTHER" id="PTHR15495">
    <property type="entry name" value="NEGATIVE REGULATOR OF VESICLE FORMATION-RELATED"/>
    <property type="match status" value="1"/>
</dbReference>
<keyword evidence="7 10" id="KW-0653">Protein transport</keyword>
<comment type="caution">
    <text evidence="10">Lacks conserved residue(s) required for the propagation of feature annotation.</text>
</comment>
<feature type="transmembrane region" description="Helical" evidence="10">
    <location>
        <begin position="910"/>
        <end position="931"/>
    </location>
</feature>
<dbReference type="GO" id="GO:0005789">
    <property type="term" value="C:endoplasmic reticulum membrane"/>
    <property type="evidence" value="ECO:0007669"/>
    <property type="project" value="UniProtKB-SubCell"/>
</dbReference>
<keyword evidence="15" id="KW-1185">Reference proteome</keyword>
<dbReference type="InterPro" id="IPR039529">
    <property type="entry name" value="PGAP1/BST1"/>
</dbReference>
<dbReference type="GO" id="GO:0006888">
    <property type="term" value="P:endoplasmic reticulum to Golgi vesicle-mediated transport"/>
    <property type="evidence" value="ECO:0007669"/>
    <property type="project" value="TreeGrafter"/>
</dbReference>
<comment type="caution">
    <text evidence="14">The sequence shown here is derived from an EMBL/GenBank/DDBJ whole genome shotgun (WGS) entry which is preliminary data.</text>
</comment>
<proteinExistence type="inferred from homology"/>
<keyword evidence="9 10" id="KW-0472">Membrane</keyword>
<feature type="compositionally biased region" description="Low complexity" evidence="11">
    <location>
        <begin position="826"/>
        <end position="839"/>
    </location>
</feature>
<sequence length="998" mass="112103">MVPSYARIQGMDSAASQYASKYSLYLYREVGKDSVPANHYEQTEDMSFLNGIPVLFIPGNAGSYKQVRSIAAETSNLFFGDDDTREQDIDNPHMKNFDFFAADFNEDFTAFHGQTMMEQANFLNEAVKLILSLYADKPNPPTSVVIIGHSMGGIVARAMLALPNYVEESVNTIITLASPHAAAPLTFDADVVKMYSLVDKFWYEGFQNISQIAYSRLANLSLISITGGGLDATLPADYTAIGHLVPLSNGFTVYTTGIPSIWSPVDHLAIVWCGQLRRVIAKSLLEIADISSPSRVYPLEKRMNVFRKNYLSGFENYALQDSIAFASSVNTIQSEFHNLKIDTQLLNSYSLDKESHMKLTKDNVGKKFNLFTIPPTSNISFSLLTSLKFASINDTKSDPRSLLLCANKDILRDKLISTLDFTNSGSDKYASLYCSDISKDLHAVPRSDSVQVQLLADSSFLGNQSPFYGIHLDSSILSKFDSILVVNTPGDLRKDENAFVIGETSLQENTVDTLGNSELISLLFRGADVSLPSNRPLMFSIQIPSAWSSLLAYKISLHFTNDDKHSKVGIFSPFIRQWSDDPYESKWHINIGDKSTLTLFCHNIAPFIPFKVDKKNKGLNLQLWSDNDISNGPLDVNLSIDYIMSLRLLVLRYRLTVVSFCVMTCLLVILRQFIYFRHFKMFPNFQTGLQLITSPLMFVISVVVLANLSWLVKIPLINQILSLLDPVTFRDRELSSFMYENGYQWNKLYMGLEEDSLFLIPVIFYCISIFIVFLTYKVISLLLFIFGACVRGFYKATGVYAQKREAHGTPVDAENKTPKDLDKEASSLSPTSLSPTSSSSFLLRIPGRSIKMHRLLIALALVTLVAFYVPFQVITVICCFAQGINCLKLYGIIKTKGDSSSRDGQQLLNFQVSILALMLWVMPIDIPIVIVHIHNLAINWRTAFSSHHNILSVLPIMLFLERNEYLTTEIAKGGKLNLEWINCSFRKWHSELKPDIHL</sequence>
<dbReference type="InterPro" id="IPR056824">
    <property type="entry name" value="PGAP1_TMD"/>
</dbReference>
<feature type="compositionally biased region" description="Basic and acidic residues" evidence="11">
    <location>
        <begin position="810"/>
        <end position="825"/>
    </location>
</feature>
<organism evidence="14 15">
    <name type="scientific">Scheffersomyces spartinae</name>
    <dbReference type="NCBI Taxonomy" id="45513"/>
    <lineage>
        <taxon>Eukaryota</taxon>
        <taxon>Fungi</taxon>
        <taxon>Dikarya</taxon>
        <taxon>Ascomycota</taxon>
        <taxon>Saccharomycotina</taxon>
        <taxon>Pichiomycetes</taxon>
        <taxon>Debaryomycetaceae</taxon>
        <taxon>Scheffersomyces</taxon>
    </lineage>
</organism>
<dbReference type="Pfam" id="PF25141">
    <property type="entry name" value="PGAP1_2nd"/>
    <property type="match status" value="1"/>
</dbReference>
<feature type="transmembrane region" description="Helical" evidence="10">
    <location>
        <begin position="691"/>
        <end position="712"/>
    </location>
</feature>
<evidence type="ECO:0000313" key="15">
    <source>
        <dbReference type="Proteomes" id="UP000790833"/>
    </source>
</evidence>
<dbReference type="PANTHER" id="PTHR15495:SF7">
    <property type="entry name" value="GPI INOSITOL-DEACYLASE"/>
    <property type="match status" value="1"/>
</dbReference>
<evidence type="ECO:0000256" key="6">
    <source>
        <dbReference type="ARBA" id="ARBA00022824"/>
    </source>
</evidence>
<dbReference type="EC" id="3.1.-.-" evidence="10"/>
<feature type="transmembrane region" description="Helical" evidence="10">
    <location>
        <begin position="651"/>
        <end position="670"/>
    </location>
</feature>
<reference evidence="14" key="1">
    <citation type="submission" date="2021-03" db="EMBL/GenBank/DDBJ databases">
        <authorList>
            <person name="Palmer J.M."/>
        </authorList>
    </citation>
    <scope>NUCLEOTIDE SEQUENCE</scope>
    <source>
        <strain evidence="14">ARV_011</strain>
    </source>
</reference>
<accession>A0A9P7V8E4</accession>
<feature type="transmembrane region" description="Helical" evidence="10">
    <location>
        <begin position="855"/>
        <end position="884"/>
    </location>
</feature>
<dbReference type="RefSeq" id="XP_043048617.1">
    <property type="nucleotide sequence ID" value="XM_043191985.1"/>
</dbReference>
<evidence type="ECO:0000256" key="7">
    <source>
        <dbReference type="ARBA" id="ARBA00022927"/>
    </source>
</evidence>
<evidence type="ECO:0000256" key="3">
    <source>
        <dbReference type="ARBA" id="ARBA00022448"/>
    </source>
</evidence>
<dbReference type="Pfam" id="PF07819">
    <property type="entry name" value="PGAP1"/>
    <property type="match status" value="1"/>
</dbReference>
<evidence type="ECO:0000256" key="5">
    <source>
        <dbReference type="ARBA" id="ARBA00022801"/>
    </source>
</evidence>
<dbReference type="GeneID" id="66114559"/>
<dbReference type="InterPro" id="IPR012908">
    <property type="entry name" value="PGAP1-ab_dom-like"/>
</dbReference>
<dbReference type="SUPFAM" id="SSF53474">
    <property type="entry name" value="alpha/beta-Hydrolases"/>
    <property type="match status" value="1"/>
</dbReference>
<dbReference type="Proteomes" id="UP000790833">
    <property type="component" value="Unassembled WGS sequence"/>
</dbReference>
<dbReference type="Gene3D" id="3.40.50.1820">
    <property type="entry name" value="alpha/beta hydrolase"/>
    <property type="match status" value="1"/>
</dbReference>
<comment type="function">
    <text evidence="10">Involved in inositol deacylation of GPI-anchored proteins which plays important roles in the quality control and ER-associated degradation of GPI-anchored proteins.</text>
</comment>
<evidence type="ECO:0000313" key="14">
    <source>
        <dbReference type="EMBL" id="KAG7193068.1"/>
    </source>
</evidence>
<evidence type="ECO:0000256" key="2">
    <source>
        <dbReference type="ARBA" id="ARBA00006931"/>
    </source>
</evidence>
<keyword evidence="8 10" id="KW-1133">Transmembrane helix</keyword>
<comment type="subcellular location">
    <subcellularLocation>
        <location evidence="1">Endoplasmic reticulum membrane</location>
        <topology evidence="1">Multi-pass membrane protein</topology>
    </subcellularLocation>
</comment>
<evidence type="ECO:0000256" key="4">
    <source>
        <dbReference type="ARBA" id="ARBA00022692"/>
    </source>
</evidence>
<dbReference type="GO" id="GO:0050185">
    <property type="term" value="F:phosphatidylinositol deacylase activity"/>
    <property type="evidence" value="ECO:0007669"/>
    <property type="project" value="TreeGrafter"/>
</dbReference>
<feature type="transmembrane region" description="Helical" evidence="10">
    <location>
        <begin position="758"/>
        <end position="786"/>
    </location>
</feature>
<keyword evidence="4 10" id="KW-0812">Transmembrane</keyword>
<feature type="domain" description="GPI inositol-deacylase PGAP1-like alpha/beta" evidence="12">
    <location>
        <begin position="49"/>
        <end position="287"/>
    </location>
</feature>
<dbReference type="InterPro" id="IPR029058">
    <property type="entry name" value="AB_hydrolase_fold"/>
</dbReference>
<evidence type="ECO:0000259" key="13">
    <source>
        <dbReference type="Pfam" id="PF25140"/>
    </source>
</evidence>
<keyword evidence="5 10" id="KW-0378">Hydrolase</keyword>
<keyword evidence="6 10" id="KW-0256">Endoplasmic reticulum</keyword>
<dbReference type="EMBL" id="JAHMUF010000014">
    <property type="protein sequence ID" value="KAG7193068.1"/>
    <property type="molecule type" value="Genomic_DNA"/>
</dbReference>